<proteinExistence type="predicted"/>
<dbReference type="SUPFAM" id="SSF81383">
    <property type="entry name" value="F-box domain"/>
    <property type="match status" value="1"/>
</dbReference>
<dbReference type="Gene3D" id="1.20.1280.50">
    <property type="match status" value="1"/>
</dbReference>
<dbReference type="Pfam" id="PF12937">
    <property type="entry name" value="F-box-like"/>
    <property type="match status" value="1"/>
</dbReference>
<dbReference type="GO" id="GO:1903599">
    <property type="term" value="P:positive regulation of autophagy of mitochondrion"/>
    <property type="evidence" value="ECO:0007669"/>
    <property type="project" value="TreeGrafter"/>
</dbReference>
<organism evidence="2 3">
    <name type="scientific">Henosepilachna vigintioctopunctata</name>
    <dbReference type="NCBI Taxonomy" id="420089"/>
    <lineage>
        <taxon>Eukaryota</taxon>
        <taxon>Metazoa</taxon>
        <taxon>Ecdysozoa</taxon>
        <taxon>Arthropoda</taxon>
        <taxon>Hexapoda</taxon>
        <taxon>Insecta</taxon>
        <taxon>Pterygota</taxon>
        <taxon>Neoptera</taxon>
        <taxon>Endopterygota</taxon>
        <taxon>Coleoptera</taxon>
        <taxon>Polyphaga</taxon>
        <taxon>Cucujiformia</taxon>
        <taxon>Coccinelloidea</taxon>
        <taxon>Coccinellidae</taxon>
        <taxon>Epilachninae</taxon>
        <taxon>Epilachnini</taxon>
        <taxon>Henosepilachna</taxon>
    </lineage>
</organism>
<gene>
    <name evidence="2" type="ORF">WA026_016106</name>
</gene>
<keyword evidence="3" id="KW-1185">Reference proteome</keyword>
<dbReference type="InterPro" id="IPR001810">
    <property type="entry name" value="F-box_dom"/>
</dbReference>
<dbReference type="AlphaFoldDB" id="A0AAW1UAX9"/>
<evidence type="ECO:0000259" key="1">
    <source>
        <dbReference type="PROSITE" id="PS50181"/>
    </source>
</evidence>
<dbReference type="PROSITE" id="PS50181">
    <property type="entry name" value="FBOX"/>
    <property type="match status" value="1"/>
</dbReference>
<dbReference type="GO" id="GO:0019901">
    <property type="term" value="F:protein kinase binding"/>
    <property type="evidence" value="ECO:0007669"/>
    <property type="project" value="InterPro"/>
</dbReference>
<dbReference type="PANTHER" id="PTHR15537:SF2">
    <property type="entry name" value="F-BOX ONLY PROTEIN 7"/>
    <property type="match status" value="1"/>
</dbReference>
<dbReference type="Proteomes" id="UP001431783">
    <property type="component" value="Unassembled WGS sequence"/>
</dbReference>
<dbReference type="PANTHER" id="PTHR15537">
    <property type="entry name" value="F-BOX ONLY PROTEIN 7"/>
    <property type="match status" value="1"/>
</dbReference>
<reference evidence="2 3" key="1">
    <citation type="submission" date="2023-03" db="EMBL/GenBank/DDBJ databases">
        <title>Genome insight into feeding habits of ladybird beetles.</title>
        <authorList>
            <person name="Li H.-S."/>
            <person name="Huang Y.-H."/>
            <person name="Pang H."/>
        </authorList>
    </citation>
    <scope>NUCLEOTIDE SEQUENCE [LARGE SCALE GENOMIC DNA]</scope>
    <source>
        <strain evidence="2">SYSU_2023b</strain>
        <tissue evidence="2">Whole body</tissue>
    </source>
</reference>
<evidence type="ECO:0000313" key="3">
    <source>
        <dbReference type="Proteomes" id="UP001431783"/>
    </source>
</evidence>
<protein>
    <recommendedName>
        <fullName evidence="1">F-box domain-containing protein</fullName>
    </recommendedName>
</protein>
<dbReference type="CDD" id="cd09917">
    <property type="entry name" value="F-box_SF"/>
    <property type="match status" value="1"/>
</dbReference>
<dbReference type="InterPro" id="IPR047118">
    <property type="entry name" value="Fbxo7"/>
</dbReference>
<evidence type="ECO:0000313" key="2">
    <source>
        <dbReference type="EMBL" id="KAK9877081.1"/>
    </source>
</evidence>
<dbReference type="InterPro" id="IPR036047">
    <property type="entry name" value="F-box-like_dom_sf"/>
</dbReference>
<dbReference type="SMART" id="SM00256">
    <property type="entry name" value="FBOX"/>
    <property type="match status" value="1"/>
</dbReference>
<dbReference type="Gene3D" id="3.40.1000.30">
    <property type="match status" value="1"/>
</dbReference>
<dbReference type="EMBL" id="JARQZJ010000039">
    <property type="protein sequence ID" value="KAK9877081.1"/>
    <property type="molecule type" value="Genomic_DNA"/>
</dbReference>
<name>A0AAW1UAX9_9CUCU</name>
<feature type="domain" description="F-box" evidence="1">
    <location>
        <begin position="213"/>
        <end position="259"/>
    </location>
</feature>
<accession>A0AAW1UAX9</accession>
<comment type="caution">
    <text evidence="2">The sequence shown here is derived from an EMBL/GenBank/DDBJ whole genome shotgun (WGS) entry which is preliminary data.</text>
</comment>
<sequence length="305" mass="35766">MAECVVSETNKIVTDSSKQISDVQSCQDVKTEKVMEPLQLEDFQKDKIPITLENLIKSFEMKEVVPSKNDFLVGCIYIFMLEYGFIPIEKKNDYNDCGFCYKRIKELSSFSGWNKFKENSYSLSFTLPPHHLYVCKILCVKTGDDLIVNAFVKNIEEVQYTCMLDILTYFTDSSHADAHLSKLQNLKILSNLFKNQIAFPVKNAILHANEIRHPCFEDLPIEIILYILKYFHGIDVMRVTAVSKKFHALREDVKFWENLISRDFKYKVNQNQTCKELMKEYGRLYKLHVKHVKNRGYWRGRIPIL</sequence>